<proteinExistence type="predicted"/>
<evidence type="ECO:0000256" key="1">
    <source>
        <dbReference type="ARBA" id="ARBA00022553"/>
    </source>
</evidence>
<dbReference type="Gene3D" id="2.30.29.30">
    <property type="entry name" value="Pleckstrin-homology domain (PH domain)/Phosphotyrosine-binding domain (PTB)"/>
    <property type="match status" value="1"/>
</dbReference>
<dbReference type="PROSITE" id="PS50010">
    <property type="entry name" value="DH_2"/>
    <property type="match status" value="1"/>
</dbReference>
<evidence type="ECO:0000256" key="3">
    <source>
        <dbReference type="SAM" id="MobiDB-lite"/>
    </source>
</evidence>
<dbReference type="PANTHER" id="PTHR45924">
    <property type="entry name" value="FI17866P1"/>
    <property type="match status" value="1"/>
</dbReference>
<feature type="region of interest" description="Disordered" evidence="3">
    <location>
        <begin position="309"/>
        <end position="339"/>
    </location>
</feature>
<dbReference type="GO" id="GO:0031267">
    <property type="term" value="F:small GTPase binding"/>
    <property type="evidence" value="ECO:0007669"/>
    <property type="project" value="TreeGrafter"/>
</dbReference>
<feature type="compositionally biased region" description="Low complexity" evidence="3">
    <location>
        <begin position="257"/>
        <end position="266"/>
    </location>
</feature>
<evidence type="ECO:0000313" key="7">
    <source>
        <dbReference type="Proteomes" id="UP000005237"/>
    </source>
</evidence>
<protein>
    <submittedName>
        <fullName evidence="6">Uncharacterized protein</fullName>
    </submittedName>
</protein>
<dbReference type="PROSITE" id="PS50003">
    <property type="entry name" value="PH_DOMAIN"/>
    <property type="match status" value="1"/>
</dbReference>
<dbReference type="InterPro" id="IPR001331">
    <property type="entry name" value="GDS_CDC24_CS"/>
</dbReference>
<dbReference type="PROSITE" id="PS00741">
    <property type="entry name" value="DH_1"/>
    <property type="match status" value="1"/>
</dbReference>
<dbReference type="PANTHER" id="PTHR45924:SF2">
    <property type="entry name" value="FI17866P1"/>
    <property type="match status" value="1"/>
</dbReference>
<sequence length="574" mass="66059">MGLGHSLQLSAYLLKPVQRILKYHLFLENILKSMPSSTHPEELAQVQRAHDVMIAQAARINDEKKKAEHIERVAQLQSTLQKWKADEIQIGNLSAYGDLLLEAVFRQAGSKTTRLLFLFEEMLLIVKQRGSNYVCKDYIMSSNLMLNEWICPEEPLSFQVLSFDNPRAQYVFLASSMEQKRTWMQELKRMMLDHYSVEIPEKTKQLMLSIDNTKVVPFGRPEFAEVSMKNHKKVPKYLEKRRKSIDAKEDNSRRRSLSASRLLSGSKTSISEPVKTEQKCTCHMSVYNEANPSTSKSAVNLTEPDTAAVLSSRSRYQQARNRRLPHRYTQESRSTSTRRLGEEDIDKTFDQLYEELVSYGEAAKITQPQNRNQPIKLRTPPSTVITVAATPATATLSVTECNNARLRSKSLTRLDEYDAEPICLKPSIERRYSKVDQIKKRSRKYQVNQEPEAADVLRPSAGRFSLTDHEIIIHGEEPYRRNSGRQRTPLTVEQAAKSIERRYSKVDQIKKRSRKYQVNQEPEAADVLRPSAGRFSLTDHEIIIHGEEPYRRNSGRQRTPLTVEQAAKLDDYFP</sequence>
<dbReference type="Pfam" id="PF00621">
    <property type="entry name" value="RhoGEF"/>
    <property type="match status" value="1"/>
</dbReference>
<evidence type="ECO:0000313" key="6">
    <source>
        <dbReference type="EnsemblMetazoa" id="CJA27169a.1"/>
    </source>
</evidence>
<dbReference type="GO" id="GO:0035556">
    <property type="term" value="P:intracellular signal transduction"/>
    <property type="evidence" value="ECO:0007669"/>
    <property type="project" value="InterPro"/>
</dbReference>
<dbReference type="EnsemblMetazoa" id="CJA27169a.1">
    <property type="protein sequence ID" value="CJA27169a.1"/>
    <property type="gene ID" value="WBGene00182741"/>
</dbReference>
<evidence type="ECO:0000256" key="2">
    <source>
        <dbReference type="ARBA" id="ARBA00022658"/>
    </source>
</evidence>
<dbReference type="InterPro" id="IPR001849">
    <property type="entry name" value="PH_domain"/>
</dbReference>
<keyword evidence="1" id="KW-0597">Phosphoprotein</keyword>
<evidence type="ECO:0000259" key="5">
    <source>
        <dbReference type="PROSITE" id="PS50010"/>
    </source>
</evidence>
<dbReference type="Gene3D" id="1.20.900.10">
    <property type="entry name" value="Dbl homology (DH) domain"/>
    <property type="match status" value="1"/>
</dbReference>
<dbReference type="AlphaFoldDB" id="A0A8R1I8Z0"/>
<dbReference type="GO" id="GO:0005085">
    <property type="term" value="F:guanyl-nucleotide exchange factor activity"/>
    <property type="evidence" value="ECO:0007669"/>
    <property type="project" value="UniProtKB-KW"/>
</dbReference>
<dbReference type="SUPFAM" id="SSF50729">
    <property type="entry name" value="PH domain-like"/>
    <property type="match status" value="1"/>
</dbReference>
<dbReference type="Proteomes" id="UP000005237">
    <property type="component" value="Unassembled WGS sequence"/>
</dbReference>
<reference evidence="6" key="2">
    <citation type="submission" date="2022-06" db="UniProtKB">
        <authorList>
            <consortium name="EnsemblMetazoa"/>
        </authorList>
    </citation>
    <scope>IDENTIFICATION</scope>
    <source>
        <strain evidence="6">DF5081</strain>
    </source>
</reference>
<feature type="compositionally biased region" description="Polar residues" evidence="3">
    <location>
        <begin position="309"/>
        <end position="319"/>
    </location>
</feature>
<evidence type="ECO:0000259" key="4">
    <source>
        <dbReference type="PROSITE" id="PS50003"/>
    </source>
</evidence>
<feature type="domain" description="PH" evidence="4">
    <location>
        <begin position="92"/>
        <end position="192"/>
    </location>
</feature>
<dbReference type="InterPro" id="IPR035899">
    <property type="entry name" value="DBL_dom_sf"/>
</dbReference>
<dbReference type="InterPro" id="IPR043324">
    <property type="entry name" value="PH_PLEKHG1_G2_G3"/>
</dbReference>
<accession>A0A8R1I8Z0</accession>
<keyword evidence="7" id="KW-1185">Reference proteome</keyword>
<name>A0A8R1I8Z0_CAEJA</name>
<feature type="domain" description="DH" evidence="5">
    <location>
        <begin position="1"/>
        <end position="63"/>
    </location>
</feature>
<dbReference type="InterPro" id="IPR055251">
    <property type="entry name" value="SOS1_NGEF_PH"/>
</dbReference>
<dbReference type="Pfam" id="PF22697">
    <property type="entry name" value="SOS1_NGEF_PH"/>
    <property type="match status" value="1"/>
</dbReference>
<feature type="compositionally biased region" description="Basic residues" evidence="3">
    <location>
        <begin position="234"/>
        <end position="243"/>
    </location>
</feature>
<dbReference type="SUPFAM" id="SSF48065">
    <property type="entry name" value="DBL homology domain (DH-domain)"/>
    <property type="match status" value="1"/>
</dbReference>
<dbReference type="InterPro" id="IPR011993">
    <property type="entry name" value="PH-like_dom_sf"/>
</dbReference>
<dbReference type="InterPro" id="IPR000219">
    <property type="entry name" value="DH_dom"/>
</dbReference>
<organism evidence="6 7">
    <name type="scientific">Caenorhabditis japonica</name>
    <dbReference type="NCBI Taxonomy" id="281687"/>
    <lineage>
        <taxon>Eukaryota</taxon>
        <taxon>Metazoa</taxon>
        <taxon>Ecdysozoa</taxon>
        <taxon>Nematoda</taxon>
        <taxon>Chromadorea</taxon>
        <taxon>Rhabditida</taxon>
        <taxon>Rhabditina</taxon>
        <taxon>Rhabditomorpha</taxon>
        <taxon>Rhabditoidea</taxon>
        <taxon>Rhabditidae</taxon>
        <taxon>Peloderinae</taxon>
        <taxon>Caenorhabditis</taxon>
    </lineage>
</organism>
<feature type="region of interest" description="Disordered" evidence="3">
    <location>
        <begin position="234"/>
        <end position="274"/>
    </location>
</feature>
<dbReference type="CDD" id="cd13243">
    <property type="entry name" value="PH_PLEKHG1_G2_G3"/>
    <property type="match status" value="1"/>
</dbReference>
<dbReference type="SMART" id="SM00233">
    <property type="entry name" value="PH"/>
    <property type="match status" value="1"/>
</dbReference>
<feature type="compositionally biased region" description="Basic and acidic residues" evidence="3">
    <location>
        <begin position="244"/>
        <end position="253"/>
    </location>
</feature>
<reference evidence="7" key="1">
    <citation type="submission" date="2010-08" db="EMBL/GenBank/DDBJ databases">
        <authorList>
            <consortium name="Caenorhabditis japonica Sequencing Consortium"/>
            <person name="Wilson R.K."/>
        </authorList>
    </citation>
    <scope>NUCLEOTIDE SEQUENCE [LARGE SCALE GENOMIC DNA]</scope>
    <source>
        <strain evidence="7">DF5081</strain>
    </source>
</reference>
<feature type="region of interest" description="Disordered" evidence="3">
    <location>
        <begin position="548"/>
        <end position="574"/>
    </location>
</feature>
<keyword evidence="2" id="KW-0344">Guanine-nucleotide releasing factor</keyword>